<name>A0AAV4PP48_9ARAC</name>
<gene>
    <name evidence="1" type="ORF">CDAR_68971</name>
</gene>
<comment type="caution">
    <text evidence="1">The sequence shown here is derived from an EMBL/GenBank/DDBJ whole genome shotgun (WGS) entry which is preliminary data.</text>
</comment>
<proteinExistence type="predicted"/>
<reference evidence="1 2" key="1">
    <citation type="submission" date="2021-06" db="EMBL/GenBank/DDBJ databases">
        <title>Caerostris darwini draft genome.</title>
        <authorList>
            <person name="Kono N."/>
            <person name="Arakawa K."/>
        </authorList>
    </citation>
    <scope>NUCLEOTIDE SEQUENCE [LARGE SCALE GENOMIC DNA]</scope>
</reference>
<keyword evidence="2" id="KW-1185">Reference proteome</keyword>
<feature type="non-terminal residue" evidence="1">
    <location>
        <position position="89"/>
    </location>
</feature>
<accession>A0AAV4PP48</accession>
<sequence length="89" mass="9857">MPAEKCVEGLKSKLAKQGLSLKEDIISRMADGATVMKEVGKLIGANQQLCYAHGIPLGPLKEQHTSLSEELYITLKNRIERHTEIENVL</sequence>
<protein>
    <submittedName>
        <fullName evidence="1">Uncharacterized protein</fullName>
    </submittedName>
</protein>
<dbReference type="AlphaFoldDB" id="A0AAV4PP48"/>
<dbReference type="Proteomes" id="UP001054837">
    <property type="component" value="Unassembled WGS sequence"/>
</dbReference>
<evidence type="ECO:0000313" key="1">
    <source>
        <dbReference type="EMBL" id="GIX98851.1"/>
    </source>
</evidence>
<dbReference type="EMBL" id="BPLQ01003242">
    <property type="protein sequence ID" value="GIX98851.1"/>
    <property type="molecule type" value="Genomic_DNA"/>
</dbReference>
<organism evidence="1 2">
    <name type="scientific">Caerostris darwini</name>
    <dbReference type="NCBI Taxonomy" id="1538125"/>
    <lineage>
        <taxon>Eukaryota</taxon>
        <taxon>Metazoa</taxon>
        <taxon>Ecdysozoa</taxon>
        <taxon>Arthropoda</taxon>
        <taxon>Chelicerata</taxon>
        <taxon>Arachnida</taxon>
        <taxon>Araneae</taxon>
        <taxon>Araneomorphae</taxon>
        <taxon>Entelegynae</taxon>
        <taxon>Araneoidea</taxon>
        <taxon>Araneidae</taxon>
        <taxon>Caerostris</taxon>
    </lineage>
</organism>
<evidence type="ECO:0000313" key="2">
    <source>
        <dbReference type="Proteomes" id="UP001054837"/>
    </source>
</evidence>